<comment type="subcellular location">
    <subcellularLocation>
        <location evidence="2">Cytoplasm</location>
    </subcellularLocation>
</comment>
<dbReference type="InterPro" id="IPR014729">
    <property type="entry name" value="Rossmann-like_a/b/a_fold"/>
</dbReference>
<organism evidence="4 5">
    <name type="scientific">Syntrophorhabdus aromaticivorans</name>
    <dbReference type="NCBI Taxonomy" id="328301"/>
    <lineage>
        <taxon>Bacteria</taxon>
        <taxon>Pseudomonadati</taxon>
        <taxon>Thermodesulfobacteriota</taxon>
        <taxon>Syntrophorhabdia</taxon>
        <taxon>Syntrophorhabdales</taxon>
        <taxon>Syntrophorhabdaceae</taxon>
        <taxon>Syntrophorhabdus</taxon>
    </lineage>
</organism>
<sequence length="151" mass="17030">MFKKVLCAVDFSEFTDEIVTYASEVAKRFDSELHLIHVIPSLNYFTPYESFLTPENLVAVERNIEGEVEKDFDKIIKKLEMPVKKTIKTGVTFVEIIDYIKAEGIDLIIMGTHGRSGIEHILIGSVAEKVVRKSPCPVLTIRPKGKAFSMP</sequence>
<dbReference type="InterPro" id="IPR006015">
    <property type="entry name" value="Universal_stress_UspA"/>
</dbReference>
<dbReference type="SUPFAM" id="SSF52402">
    <property type="entry name" value="Adenine nucleotide alpha hydrolases-like"/>
    <property type="match status" value="1"/>
</dbReference>
<dbReference type="GO" id="GO:0005737">
    <property type="term" value="C:cytoplasm"/>
    <property type="evidence" value="ECO:0007669"/>
    <property type="project" value="UniProtKB-SubCell"/>
</dbReference>
<dbReference type="PANTHER" id="PTHR46268:SF22">
    <property type="entry name" value="SENSOR PROTEIN KDPD-RELATED"/>
    <property type="match status" value="1"/>
</dbReference>
<comment type="similarity">
    <text evidence="1 2">Belongs to the universal stress protein A family.</text>
</comment>
<dbReference type="EMBL" id="JAAYEE010000127">
    <property type="protein sequence ID" value="NLW35369.1"/>
    <property type="molecule type" value="Genomic_DNA"/>
</dbReference>
<accession>A0A971M490</accession>
<dbReference type="Pfam" id="PF00582">
    <property type="entry name" value="Usp"/>
    <property type="match status" value="1"/>
</dbReference>
<protein>
    <recommendedName>
        <fullName evidence="2">Universal stress protein</fullName>
    </recommendedName>
</protein>
<dbReference type="PRINTS" id="PR01438">
    <property type="entry name" value="UNVRSLSTRESS"/>
</dbReference>
<evidence type="ECO:0000259" key="3">
    <source>
        <dbReference type="Pfam" id="PF00582"/>
    </source>
</evidence>
<evidence type="ECO:0000256" key="2">
    <source>
        <dbReference type="PIRNR" id="PIRNR006276"/>
    </source>
</evidence>
<evidence type="ECO:0000313" key="5">
    <source>
        <dbReference type="Proteomes" id="UP000777265"/>
    </source>
</evidence>
<evidence type="ECO:0000256" key="1">
    <source>
        <dbReference type="ARBA" id="ARBA00008791"/>
    </source>
</evidence>
<name>A0A971M490_9BACT</name>
<dbReference type="PANTHER" id="PTHR46268">
    <property type="entry name" value="STRESS RESPONSE PROTEIN NHAX"/>
    <property type="match status" value="1"/>
</dbReference>
<reference evidence="4" key="1">
    <citation type="journal article" date="2020" name="Biotechnol. Biofuels">
        <title>New insights from the biogas microbiome by comprehensive genome-resolved metagenomics of nearly 1600 species originating from multiple anaerobic digesters.</title>
        <authorList>
            <person name="Campanaro S."/>
            <person name="Treu L."/>
            <person name="Rodriguez-R L.M."/>
            <person name="Kovalovszki A."/>
            <person name="Ziels R.M."/>
            <person name="Maus I."/>
            <person name="Zhu X."/>
            <person name="Kougias P.G."/>
            <person name="Basile A."/>
            <person name="Luo G."/>
            <person name="Schluter A."/>
            <person name="Konstantinidis K.T."/>
            <person name="Angelidaki I."/>
        </authorList>
    </citation>
    <scope>NUCLEOTIDE SEQUENCE</scope>
    <source>
        <strain evidence="4">AS06rmzACSIP_7</strain>
    </source>
</reference>
<evidence type="ECO:0000313" key="4">
    <source>
        <dbReference type="EMBL" id="NLW35369.1"/>
    </source>
</evidence>
<dbReference type="CDD" id="cd00293">
    <property type="entry name" value="USP-like"/>
    <property type="match status" value="1"/>
</dbReference>
<proteinExistence type="inferred from homology"/>
<gene>
    <name evidence="4" type="ORF">GXY80_07800</name>
</gene>
<dbReference type="InterPro" id="IPR006016">
    <property type="entry name" value="UspA"/>
</dbReference>
<reference evidence="4" key="2">
    <citation type="submission" date="2020-01" db="EMBL/GenBank/DDBJ databases">
        <authorList>
            <person name="Campanaro S."/>
        </authorList>
    </citation>
    <scope>NUCLEOTIDE SEQUENCE</scope>
    <source>
        <strain evidence="4">AS06rmzACSIP_7</strain>
    </source>
</reference>
<dbReference type="AlphaFoldDB" id="A0A971M490"/>
<dbReference type="Gene3D" id="3.40.50.620">
    <property type="entry name" value="HUPs"/>
    <property type="match status" value="1"/>
</dbReference>
<keyword evidence="2" id="KW-0963">Cytoplasm</keyword>
<feature type="domain" description="UspA" evidence="3">
    <location>
        <begin position="1"/>
        <end position="142"/>
    </location>
</feature>
<dbReference type="PIRSF" id="PIRSF006276">
    <property type="entry name" value="UspA"/>
    <property type="match status" value="1"/>
</dbReference>
<dbReference type="Proteomes" id="UP000777265">
    <property type="component" value="Unassembled WGS sequence"/>
</dbReference>
<comment type="caution">
    <text evidence="4">The sequence shown here is derived from an EMBL/GenBank/DDBJ whole genome shotgun (WGS) entry which is preliminary data.</text>
</comment>